<reference evidence="3 4" key="1">
    <citation type="submission" date="2012-05" db="EMBL/GenBank/DDBJ databases">
        <title>Finished chromosome of genome of Oscillatoria sp. PCC 7112.</title>
        <authorList>
            <consortium name="US DOE Joint Genome Institute"/>
            <person name="Gugger M."/>
            <person name="Coursin T."/>
            <person name="Rippka R."/>
            <person name="Tandeau De Marsac N."/>
            <person name="Huntemann M."/>
            <person name="Wei C.-L."/>
            <person name="Han J."/>
            <person name="Detter J.C."/>
            <person name="Han C."/>
            <person name="Tapia R."/>
            <person name="Davenport K."/>
            <person name="Daligault H."/>
            <person name="Erkkila T."/>
            <person name="Gu W."/>
            <person name="Munk A.C.C."/>
            <person name="Teshima H."/>
            <person name="Xu Y."/>
            <person name="Chain P."/>
            <person name="Chen A."/>
            <person name="Krypides N."/>
            <person name="Mavromatis K."/>
            <person name="Markowitz V."/>
            <person name="Szeto E."/>
            <person name="Ivanova N."/>
            <person name="Mikhailova N."/>
            <person name="Ovchinnikova G."/>
            <person name="Pagani I."/>
            <person name="Pati A."/>
            <person name="Goodwin L."/>
            <person name="Peters L."/>
            <person name="Pitluck S."/>
            <person name="Woyke T."/>
            <person name="Kerfeld C."/>
        </authorList>
    </citation>
    <scope>NUCLEOTIDE SEQUENCE [LARGE SCALE GENOMIC DNA]</scope>
    <source>
        <strain evidence="3 4">PCC 7112</strain>
    </source>
</reference>
<dbReference type="InterPro" id="IPR050523">
    <property type="entry name" value="AKR_Detox_Biosynth"/>
</dbReference>
<dbReference type="CDD" id="cd19099">
    <property type="entry name" value="AKR_unchar"/>
    <property type="match status" value="1"/>
</dbReference>
<proteinExistence type="predicted"/>
<dbReference type="InterPro" id="IPR036812">
    <property type="entry name" value="NAD(P)_OxRdtase_dom_sf"/>
</dbReference>
<evidence type="ECO:0000256" key="1">
    <source>
        <dbReference type="ARBA" id="ARBA00023002"/>
    </source>
</evidence>
<feature type="domain" description="NADP-dependent oxidoreductase" evidence="2">
    <location>
        <begin position="44"/>
        <end position="224"/>
    </location>
</feature>
<dbReference type="HOGENOM" id="CLU_054485_0_0_3"/>
<dbReference type="SUPFAM" id="SSF51430">
    <property type="entry name" value="NAD(P)-linked oxidoreductase"/>
    <property type="match status" value="1"/>
</dbReference>
<organism evidence="3 4">
    <name type="scientific">Phormidium nigroviride PCC 7112</name>
    <dbReference type="NCBI Taxonomy" id="179408"/>
    <lineage>
        <taxon>Bacteria</taxon>
        <taxon>Bacillati</taxon>
        <taxon>Cyanobacteriota</taxon>
        <taxon>Cyanophyceae</taxon>
        <taxon>Oscillatoriophycideae</taxon>
        <taxon>Oscillatoriales</taxon>
        <taxon>Oscillatoriaceae</taxon>
        <taxon>Phormidium</taxon>
    </lineage>
</organism>
<gene>
    <name evidence="3" type="ORF">Osc7112_5175</name>
</gene>
<dbReference type="RefSeq" id="WP_015178651.1">
    <property type="nucleotide sequence ID" value="NC_019729.1"/>
</dbReference>
<sequence length="383" mass="42237">MLGSSNAIAGRATPEGTRRYRERHNKNCAADHFRETGSLVASSIGIGTYLGEPDEYTDSLVAEAVVESVRRGANVIDSAINYRYQYGERSVGKAIRRLLESGEASRDELIICTKGGVVPHPTPNHVDWFYQQYVEPSNSTVSMADLAQERYCIHPEYIQDQLNWSLANLGIDTIDVYYLHNPEKLLSQVEPDTFYNRLREVFEVLEGAVLAGKIANYGLATWNAFRVLPTEKNHIDLARAKSIAGEVAGNKEDRFRFIQLPLNMGMPEAVLIPTQTIEGEQVSVLEAADRLGIWAIASRSICEAQVIGQIPEKIASAFGESLRTDCQRALQYTRSAPGLLSALVGMKAPQHIEENLALAAVGRLGRASFQELTDSIVEVLNGN</sequence>
<dbReference type="KEGG" id="oni:Osc7112_5175"/>
<protein>
    <submittedName>
        <fullName evidence="3">NADP-dependent oxidoreductase domain protein</fullName>
    </submittedName>
</protein>
<keyword evidence="1" id="KW-0560">Oxidoreductase</keyword>
<name>K9VPE5_9CYAN</name>
<keyword evidence="4" id="KW-1185">Reference proteome</keyword>
<dbReference type="PATRIC" id="fig|179408.3.peg.6467"/>
<dbReference type="GO" id="GO:0016491">
    <property type="term" value="F:oxidoreductase activity"/>
    <property type="evidence" value="ECO:0007669"/>
    <property type="project" value="UniProtKB-KW"/>
</dbReference>
<accession>K9VPE5</accession>
<dbReference type="Pfam" id="PF00248">
    <property type="entry name" value="Aldo_ket_red"/>
    <property type="match status" value="1"/>
</dbReference>
<dbReference type="InterPro" id="IPR023210">
    <property type="entry name" value="NADP_OxRdtase_dom"/>
</dbReference>
<dbReference type="PANTHER" id="PTHR43364:SF4">
    <property type="entry name" value="NAD(P)-LINKED OXIDOREDUCTASE SUPERFAMILY PROTEIN"/>
    <property type="match status" value="1"/>
</dbReference>
<dbReference type="OrthoDB" id="9804790at2"/>
<evidence type="ECO:0000259" key="2">
    <source>
        <dbReference type="Pfam" id="PF00248"/>
    </source>
</evidence>
<dbReference type="eggNOG" id="COG0667">
    <property type="taxonomic scope" value="Bacteria"/>
</dbReference>
<evidence type="ECO:0000313" key="3">
    <source>
        <dbReference type="EMBL" id="AFZ09429.1"/>
    </source>
</evidence>
<dbReference type="Gene3D" id="3.20.20.100">
    <property type="entry name" value="NADP-dependent oxidoreductase domain"/>
    <property type="match status" value="1"/>
</dbReference>
<dbReference type="Proteomes" id="UP000010478">
    <property type="component" value="Chromosome"/>
</dbReference>
<dbReference type="AlphaFoldDB" id="K9VPE5"/>
<dbReference type="STRING" id="179408.Osc7112_5175"/>
<dbReference type="GO" id="GO:0005829">
    <property type="term" value="C:cytosol"/>
    <property type="evidence" value="ECO:0007669"/>
    <property type="project" value="TreeGrafter"/>
</dbReference>
<dbReference type="PANTHER" id="PTHR43364">
    <property type="entry name" value="NADH-SPECIFIC METHYLGLYOXAL REDUCTASE-RELATED"/>
    <property type="match status" value="1"/>
</dbReference>
<dbReference type="EMBL" id="CP003614">
    <property type="protein sequence ID" value="AFZ09429.1"/>
    <property type="molecule type" value="Genomic_DNA"/>
</dbReference>
<evidence type="ECO:0000313" key="4">
    <source>
        <dbReference type="Proteomes" id="UP000010478"/>
    </source>
</evidence>